<evidence type="ECO:0000313" key="8">
    <source>
        <dbReference type="EMBL" id="RVQ69674.1"/>
    </source>
</evidence>
<evidence type="ECO:0000256" key="1">
    <source>
        <dbReference type="ARBA" id="ARBA00009986"/>
    </source>
</evidence>
<name>A0A437H222_9SPHN</name>
<reference evidence="8 9" key="1">
    <citation type="submission" date="2018-12" db="EMBL/GenBank/DDBJ databases">
        <title>Croceicoccus ponticola sp. nov., a lipolytic bacterium isolated from seawater.</title>
        <authorList>
            <person name="Yoon J.-H."/>
        </authorList>
    </citation>
    <scope>NUCLEOTIDE SEQUENCE [LARGE SCALE GENOMIC DNA]</scope>
    <source>
        <strain evidence="8 9">GM-16</strain>
    </source>
</reference>
<dbReference type="FunFam" id="3.40.605.10:FF:000007">
    <property type="entry name" value="NAD/NADP-dependent betaine aldehyde dehydrogenase"/>
    <property type="match status" value="1"/>
</dbReference>
<keyword evidence="9" id="KW-1185">Reference proteome</keyword>
<comment type="catalytic activity">
    <reaction evidence="4">
        <text>an aldehyde + NAD(+) + H2O = a carboxylate + NADH + 2 H(+)</text>
        <dbReference type="Rhea" id="RHEA:16185"/>
        <dbReference type="ChEBI" id="CHEBI:15377"/>
        <dbReference type="ChEBI" id="CHEBI:15378"/>
        <dbReference type="ChEBI" id="CHEBI:17478"/>
        <dbReference type="ChEBI" id="CHEBI:29067"/>
        <dbReference type="ChEBI" id="CHEBI:57540"/>
        <dbReference type="ChEBI" id="CHEBI:57945"/>
        <dbReference type="EC" id="1.2.1.3"/>
    </reaction>
</comment>
<dbReference type="PANTHER" id="PTHR42804:SF1">
    <property type="entry name" value="ALDEHYDE DEHYDROGENASE-RELATED"/>
    <property type="match status" value="1"/>
</dbReference>
<comment type="similarity">
    <text evidence="1 6">Belongs to the aldehyde dehydrogenase family.</text>
</comment>
<dbReference type="Proteomes" id="UP000283003">
    <property type="component" value="Unassembled WGS sequence"/>
</dbReference>
<dbReference type="PANTHER" id="PTHR42804">
    <property type="entry name" value="ALDEHYDE DEHYDROGENASE"/>
    <property type="match status" value="1"/>
</dbReference>
<feature type="active site" evidence="5">
    <location>
        <position position="255"/>
    </location>
</feature>
<accession>A0A437H222</accession>
<dbReference type="InterPro" id="IPR016163">
    <property type="entry name" value="Ald_DH_C"/>
</dbReference>
<evidence type="ECO:0000259" key="7">
    <source>
        <dbReference type="Pfam" id="PF00171"/>
    </source>
</evidence>
<dbReference type="OrthoDB" id="9761688at2"/>
<keyword evidence="2 6" id="KW-0560">Oxidoreductase</keyword>
<evidence type="ECO:0000256" key="3">
    <source>
        <dbReference type="ARBA" id="ARBA00024226"/>
    </source>
</evidence>
<dbReference type="Gene3D" id="3.40.309.10">
    <property type="entry name" value="Aldehyde Dehydrogenase, Chain A, domain 2"/>
    <property type="match status" value="1"/>
</dbReference>
<dbReference type="InterPro" id="IPR029510">
    <property type="entry name" value="Ald_DH_CS_GLU"/>
</dbReference>
<dbReference type="PROSITE" id="PS00687">
    <property type="entry name" value="ALDEHYDE_DEHYDR_GLU"/>
    <property type="match status" value="1"/>
</dbReference>
<dbReference type="GO" id="GO:0004029">
    <property type="term" value="F:aldehyde dehydrogenase (NAD+) activity"/>
    <property type="evidence" value="ECO:0007669"/>
    <property type="project" value="UniProtKB-EC"/>
</dbReference>
<organism evidence="8 9">
    <name type="scientific">Croceicoccus ponticola</name>
    <dbReference type="NCBI Taxonomy" id="2217664"/>
    <lineage>
        <taxon>Bacteria</taxon>
        <taxon>Pseudomonadati</taxon>
        <taxon>Pseudomonadota</taxon>
        <taxon>Alphaproteobacteria</taxon>
        <taxon>Sphingomonadales</taxon>
        <taxon>Erythrobacteraceae</taxon>
        <taxon>Croceicoccus</taxon>
    </lineage>
</organism>
<dbReference type="EMBL" id="RXOL01000001">
    <property type="protein sequence ID" value="RVQ69674.1"/>
    <property type="molecule type" value="Genomic_DNA"/>
</dbReference>
<proteinExistence type="inferred from homology"/>
<gene>
    <name evidence="8" type="ORF">EKN06_05815</name>
</gene>
<dbReference type="PROSITE" id="PS00070">
    <property type="entry name" value="ALDEHYDE_DEHYDR_CYS"/>
    <property type="match status" value="1"/>
</dbReference>
<dbReference type="Gene3D" id="3.40.605.10">
    <property type="entry name" value="Aldehyde Dehydrogenase, Chain A, domain 1"/>
    <property type="match status" value="1"/>
</dbReference>
<dbReference type="InterPro" id="IPR016162">
    <property type="entry name" value="Ald_DH_N"/>
</dbReference>
<dbReference type="EC" id="1.2.1.3" evidence="3"/>
<dbReference type="RefSeq" id="WP_127611861.1">
    <property type="nucleotide sequence ID" value="NZ_RXOL01000001.1"/>
</dbReference>
<comment type="caution">
    <text evidence="8">The sequence shown here is derived from an EMBL/GenBank/DDBJ whole genome shotgun (WGS) entry which is preliminary data.</text>
</comment>
<dbReference type="InterPro" id="IPR015590">
    <property type="entry name" value="Aldehyde_DH_dom"/>
</dbReference>
<dbReference type="AlphaFoldDB" id="A0A437H222"/>
<evidence type="ECO:0000256" key="6">
    <source>
        <dbReference type="RuleBase" id="RU003345"/>
    </source>
</evidence>
<dbReference type="Pfam" id="PF00171">
    <property type="entry name" value="Aldedh"/>
    <property type="match status" value="1"/>
</dbReference>
<dbReference type="InterPro" id="IPR016160">
    <property type="entry name" value="Ald_DH_CS_CYS"/>
</dbReference>
<sequence>MRDEFGLAHPDRLFLAGQWVRASTNSELEVIDPAREDLVMRVAQAGPEDVALAVDAAHRAFTSGSWPQMHVGERAGKLRLVAAKLRERQATVARAITREMGAPYKAALAALAGPPALFEYYADLIEALPEMDVRERLNGRAWSALRPVGVVAAIVPWNAPLNLSVLKLAPALAAGCTVVLKSAPSTPIDAMILAECLEAADFPEGVVSVLTGGNDAGEALVSDPRVDKVTFTGSTGVGQRIAEVCAGRIARIGLELGGKSAAILLDDMDVEEAARRLMPNSLMLSGQACSALTRVIVPRHRHDALVEALAAAMEKVVVGDPFDEATEMGPISIERQRDRVLEYVEIGKSEGACLVTGGKRPAHLDRGFFIAPTLFSHVENSMRIAREEIFGPVISVLACDDIDDAVATANDSDYGLYASVFTHDDDAVIRLAAQLRSGNVAKNGVIVDRKLPYGGFKRSGIGREGGIEGLRAFQEQQVIYLS</sequence>
<evidence type="ECO:0000256" key="2">
    <source>
        <dbReference type="ARBA" id="ARBA00023002"/>
    </source>
</evidence>
<protein>
    <recommendedName>
        <fullName evidence="3">aldehyde dehydrogenase (NAD(+))</fullName>
        <ecNumber evidence="3">1.2.1.3</ecNumber>
    </recommendedName>
</protein>
<dbReference type="InterPro" id="IPR016161">
    <property type="entry name" value="Ald_DH/histidinol_DH"/>
</dbReference>
<dbReference type="CDD" id="cd07139">
    <property type="entry name" value="ALDH_AldA-Rv0768"/>
    <property type="match status" value="1"/>
</dbReference>
<evidence type="ECO:0000313" key="9">
    <source>
        <dbReference type="Proteomes" id="UP000283003"/>
    </source>
</evidence>
<evidence type="ECO:0000256" key="4">
    <source>
        <dbReference type="ARBA" id="ARBA00049194"/>
    </source>
</evidence>
<feature type="domain" description="Aldehyde dehydrogenase" evidence="7">
    <location>
        <begin position="19"/>
        <end position="478"/>
    </location>
</feature>
<evidence type="ECO:0000256" key="5">
    <source>
        <dbReference type="PROSITE-ProRule" id="PRU10007"/>
    </source>
</evidence>
<dbReference type="FunFam" id="3.40.309.10:FF:000012">
    <property type="entry name" value="Betaine aldehyde dehydrogenase"/>
    <property type="match status" value="1"/>
</dbReference>
<dbReference type="SUPFAM" id="SSF53720">
    <property type="entry name" value="ALDH-like"/>
    <property type="match status" value="1"/>
</dbReference>